<gene>
    <name evidence="2" type="ORF">PRZ01_16025</name>
</gene>
<dbReference type="EMBL" id="JAQQXS010000015">
    <property type="protein sequence ID" value="MDC8786699.1"/>
    <property type="molecule type" value="Genomic_DNA"/>
</dbReference>
<dbReference type="RefSeq" id="WP_273597813.1">
    <property type="nucleotide sequence ID" value="NZ_JAQQXS010000015.1"/>
</dbReference>
<dbReference type="NCBIfam" id="NF045609">
    <property type="entry name" value="EpsI_type_B"/>
    <property type="match status" value="1"/>
</dbReference>
<protein>
    <submittedName>
        <fullName evidence="2">EpsI family protein</fullName>
    </submittedName>
</protein>
<evidence type="ECO:0000313" key="2">
    <source>
        <dbReference type="EMBL" id="MDC8786699.1"/>
    </source>
</evidence>
<evidence type="ECO:0000313" key="3">
    <source>
        <dbReference type="Proteomes" id="UP001219862"/>
    </source>
</evidence>
<name>A0ABT5KUT8_9BURK</name>
<dbReference type="InterPro" id="IPR054653">
    <property type="entry name" value="EpsI_type_B_pred"/>
</dbReference>
<sequence length="227" mass="25098">MASNLFKASILSALMVGAYFLSLAITPRTYLADVHAREKLAAIVPNQFGDWRVDDSVVPIPPSPDLQKVIDATYDETLAMTFKNAAGVRMMLSLAYGRNQHKGMLSHRPEICYPAQGFKLTSAVEDAVLPVDGRALNVKHMVATMGPRNEPITYWVMVGDEMTEFGYPHRWVAIRYGMQGKIPDGVLVRVSSIDANNSEAFAMQSGFLKELLDAMPAEKRSRLIGLH</sequence>
<dbReference type="InterPro" id="IPR014263">
    <property type="entry name" value="Methanolan_biosynth_EpsI"/>
</dbReference>
<feature type="domain" description="Methanolan biosynthesis EpsI" evidence="1">
    <location>
        <begin position="11"/>
        <end position="217"/>
    </location>
</feature>
<organism evidence="2 3">
    <name type="scientific">Roseateles koreensis</name>
    <dbReference type="NCBI Taxonomy" id="2987526"/>
    <lineage>
        <taxon>Bacteria</taxon>
        <taxon>Pseudomonadati</taxon>
        <taxon>Pseudomonadota</taxon>
        <taxon>Betaproteobacteria</taxon>
        <taxon>Burkholderiales</taxon>
        <taxon>Sphaerotilaceae</taxon>
        <taxon>Roseateles</taxon>
    </lineage>
</organism>
<keyword evidence="3" id="KW-1185">Reference proteome</keyword>
<dbReference type="Pfam" id="PF11984">
    <property type="entry name" value="DUF3485"/>
    <property type="match status" value="1"/>
</dbReference>
<dbReference type="NCBIfam" id="TIGR02914">
    <property type="entry name" value="EpsI_fam"/>
    <property type="match status" value="1"/>
</dbReference>
<accession>A0ABT5KUT8</accession>
<proteinExistence type="predicted"/>
<reference evidence="2 3" key="1">
    <citation type="submission" date="2022-10" db="EMBL/GenBank/DDBJ databases">
        <title>paucibacter sp. hw8 Genome sequencing.</title>
        <authorList>
            <person name="Park S."/>
        </authorList>
    </citation>
    <scope>NUCLEOTIDE SEQUENCE [LARGE SCALE GENOMIC DNA]</scope>
    <source>
        <strain evidence="3">hw8</strain>
    </source>
</reference>
<comment type="caution">
    <text evidence="2">The sequence shown here is derived from an EMBL/GenBank/DDBJ whole genome shotgun (WGS) entry which is preliminary data.</text>
</comment>
<evidence type="ECO:0000259" key="1">
    <source>
        <dbReference type="Pfam" id="PF11984"/>
    </source>
</evidence>
<dbReference type="Proteomes" id="UP001219862">
    <property type="component" value="Unassembled WGS sequence"/>
</dbReference>